<name>A0A9E2F1P7_PSYF1</name>
<evidence type="ECO:0000313" key="2">
    <source>
        <dbReference type="Proteomes" id="UP000811545"/>
    </source>
</evidence>
<gene>
    <name evidence="1" type="ORF">DDT42_01554</name>
</gene>
<comment type="caution">
    <text evidence="1">The sequence shown here is derived from an EMBL/GenBank/DDBJ whole genome shotgun (WGS) entry which is preliminary data.</text>
</comment>
<evidence type="ECO:0000313" key="1">
    <source>
        <dbReference type="EMBL" id="MBT9145679.1"/>
    </source>
</evidence>
<protein>
    <submittedName>
        <fullName evidence="1">Uncharacterized protein</fullName>
    </submittedName>
</protein>
<dbReference type="Gene3D" id="3.90.25.10">
    <property type="entry name" value="UDP-galactose 4-epimerase, domain 1"/>
    <property type="match status" value="1"/>
</dbReference>
<sequence length="91" mass="10600">MTFVFARAQRARGNLISCHSGPRSRVSDLILKYLGKVDSRVTYKEAEPFTTRVKHMDFSKARRDLNHDPQMPLEEGIPRTIDWMKKAYAFN</sequence>
<proteinExistence type="predicted"/>
<dbReference type="EMBL" id="QLTW01000144">
    <property type="protein sequence ID" value="MBT9145679.1"/>
    <property type="molecule type" value="Genomic_DNA"/>
</dbReference>
<reference evidence="1 2" key="1">
    <citation type="journal article" date="2021" name="bioRxiv">
        <title>Unique metabolic strategies in Hadean analogues reveal hints for primordial physiology.</title>
        <authorList>
            <person name="Nobu M.K."/>
            <person name="Nakai R."/>
            <person name="Tamazawa S."/>
            <person name="Mori H."/>
            <person name="Toyoda A."/>
            <person name="Ijiri A."/>
            <person name="Suzuki S."/>
            <person name="Kurokawa K."/>
            <person name="Kamagata Y."/>
            <person name="Tamaki H."/>
        </authorList>
    </citation>
    <scope>NUCLEOTIDE SEQUENCE [LARGE SCALE GENOMIC DNA]</scope>
    <source>
        <strain evidence="1">BS525</strain>
    </source>
</reference>
<dbReference type="AlphaFoldDB" id="A0A9E2F1P7"/>
<organism evidence="1 2">
    <name type="scientific">Psychracetigena formicireducens</name>
    <dbReference type="NCBI Taxonomy" id="2986056"/>
    <lineage>
        <taxon>Bacteria</taxon>
        <taxon>Bacillati</taxon>
        <taxon>Candidatus Lithacetigenota</taxon>
        <taxon>Candidatus Psychracetigena</taxon>
    </lineage>
</organism>
<dbReference type="Proteomes" id="UP000811545">
    <property type="component" value="Unassembled WGS sequence"/>
</dbReference>
<dbReference type="InterPro" id="IPR036291">
    <property type="entry name" value="NAD(P)-bd_dom_sf"/>
</dbReference>
<dbReference type="SUPFAM" id="SSF51735">
    <property type="entry name" value="NAD(P)-binding Rossmann-fold domains"/>
    <property type="match status" value="1"/>
</dbReference>
<accession>A0A9E2F1P7</accession>